<dbReference type="GO" id="GO:0005634">
    <property type="term" value="C:nucleus"/>
    <property type="evidence" value="ECO:0007669"/>
    <property type="project" value="TreeGrafter"/>
</dbReference>
<evidence type="ECO:0000313" key="13">
    <source>
        <dbReference type="Proteomes" id="UP000748025"/>
    </source>
</evidence>
<dbReference type="PROSITE" id="PS51194">
    <property type="entry name" value="HELICASE_CTER"/>
    <property type="match status" value="1"/>
</dbReference>
<dbReference type="SMART" id="SM00487">
    <property type="entry name" value="DEXDc"/>
    <property type="match status" value="1"/>
</dbReference>
<proteinExistence type="predicted"/>
<dbReference type="SUPFAM" id="SSF52540">
    <property type="entry name" value="P-loop containing nucleoside triphosphate hydrolases"/>
    <property type="match status" value="2"/>
</dbReference>
<sequence>MPKKAARRASKLVASSSSSSSSRSLEIAIDDAVPSTIAKYFAALPLENAREAREASAVAVDHPPSKRRKLTTEPFLPVQVADAKIRLIRHVADRNCAEFEKSWGHADEFLKIRLLQPGSLLLASRPNSPTGFLSVIFSLRPDEQDEKFAVMLDLSGANNRRDGPGDIWVEAALTSTCRGDLITLDISLRLNWNETPSPYHSLPSASERKLTSHLIDCFWPNTDHEDESASSPAHFYEAAHVPAQIDNKSLDMFVPGLEATLFPYQKRTLRWLLAREGVSWSQEESRFQHLSRHPRSPSMGSFRTVQDTHGNDVFVSDVFQTVTRDSTMYQRPDEDVRGGILAEEMGLGKTLEILGLILLHSRPNFQPQRDESDADGLVPTKATLIVTPESLRQQWITEIARHAPSLRVKHYKGCKKIRDADETAIVEELCGYDVVITTYSVLSAELHYALEPPQRSRRFERAYHRATSPLVKISWWRLCLDEAQMIENGYTQAALVARVLPRINAWGITGTPVKDDVKDLYGLLLFLRYEPYCSAPQVWHGLIAKHKRLFQHIFGSIALRHTKSLVRDEILLPPQKRYAISMPFTAVEEQHYQSLFKDMADECGLCVDGSPKSDEWDPEEYEHAMRVWLNRLRQTTLHPEVGIYSRRLLGYNKARPMRTVEEVLTAMLEQSENSIRAEERAYLLTRLTRGQLYENGPRVREAMALWEEVRRDTERLVSDARIKLREAIRETTGEEEEEQAAVGKADEDEEEEEEEEFDELDTKGNIGECRRRLRSALELHHRAVFFCANAAFQIKDNQEMTKPGSEEFQHLKKLEDDGYSDAKVLRQEILRESHRKVTRFMNRIRRIASNRTFAEMPELVTNPRKGIESGRIVDNLEVLYGELNAQANVIDEWREAVVGLLLRPLVDEDDDDDDAKHVEATGEELSDSAKFQDLLMVYVTTLRAAIADRQDAISGQTNELAKHETETSLRLARTGDGPAPEKMMEMLKLRAEMKPKMSNMSMKTAIAELRALQSRVSLDAAPGSREAVEAKIAADQLQSIQAQMSEQNKAASALESEIDGFKATMNARLEYYRQLQAVSDAVLPHDGPKTDAAIAKLQQTEDELRRKLSSLEAKHRYLRHLKEAGSKSNEPRMCVICQMPFVTGVLTVCGHQFCKECMTLWFKSHHNCPVCKRGLKPSNLHDIAIKPQQVQIRSEMTQAVPRRDVTNSSASSLTAATAIYSEFNADKLAEIKNIDLDGPSFTTKVDMLVRHLLWLRESDRGAKSIVFSQYRDFLHILRNAFRRFRIGHASIDDPNGISNFKQDPAIEVFLLHARAHSSGLNLVNACHVFLCEPLLHTALELQAIARVDRIGQQRETTVWLYLVSGTVEESIYNLSVQRRMEHLGERRRSASTAKAKTTSTATTDLLDASFEAANTLELEHAALSKLMSKDKSAGEMVAKGDLWECLFGTTGHGAGDGNDQHHHHHSSSNQKDAAVRMQEKAVMSYLAGEAAAARASRRGDMSTYTVQEDVAT</sequence>
<evidence type="ECO:0000259" key="9">
    <source>
        <dbReference type="PROSITE" id="PS50089"/>
    </source>
</evidence>
<dbReference type="Pfam" id="PF26021">
    <property type="entry name" value="Ferritin_C144_05"/>
    <property type="match status" value="1"/>
</dbReference>
<dbReference type="Gene3D" id="3.30.40.10">
    <property type="entry name" value="Zinc/RING finger domain, C3HC4 (zinc finger)"/>
    <property type="match status" value="1"/>
</dbReference>
<dbReference type="GO" id="GO:0008270">
    <property type="term" value="F:zinc ion binding"/>
    <property type="evidence" value="ECO:0007669"/>
    <property type="project" value="UniProtKB-KW"/>
</dbReference>
<dbReference type="InterPro" id="IPR038718">
    <property type="entry name" value="SNF2-like_sf"/>
</dbReference>
<dbReference type="InterPro" id="IPR052583">
    <property type="entry name" value="ATP-helicase/E3_Ub-Ligase"/>
</dbReference>
<keyword evidence="5" id="KW-0862">Zinc</keyword>
<evidence type="ECO:0000256" key="7">
    <source>
        <dbReference type="PROSITE-ProRule" id="PRU00175"/>
    </source>
</evidence>
<feature type="region of interest" description="Disordered" evidence="8">
    <location>
        <begin position="1454"/>
        <end position="1474"/>
    </location>
</feature>
<dbReference type="InterPro" id="IPR001841">
    <property type="entry name" value="Znf_RING"/>
</dbReference>
<reference evidence="12" key="1">
    <citation type="journal article" date="2020" name="bioRxiv">
        <title>Whole genome comparisons of ergot fungi reveals the divergence and evolution of species within the genus Claviceps are the result of varying mechanisms driving genome evolution and host range expansion.</title>
        <authorList>
            <person name="Wyka S.A."/>
            <person name="Mondo S.J."/>
            <person name="Liu M."/>
            <person name="Dettman J."/>
            <person name="Nalam V."/>
            <person name="Broders K.D."/>
        </authorList>
    </citation>
    <scope>NUCLEOTIDE SEQUENCE</scope>
    <source>
        <strain evidence="12">CCC 602</strain>
    </source>
</reference>
<dbReference type="SMART" id="SM00184">
    <property type="entry name" value="RING"/>
    <property type="match status" value="1"/>
</dbReference>
<dbReference type="InterPro" id="IPR004595">
    <property type="entry name" value="TFIIH_C1-like_dom"/>
</dbReference>
<dbReference type="InterPro" id="IPR049730">
    <property type="entry name" value="SNF2/RAD54-like_C"/>
</dbReference>
<accession>A0A9P7NGX4</accession>
<keyword evidence="2" id="KW-0547">Nucleotide-binding</keyword>
<dbReference type="PROSITE" id="PS50089">
    <property type="entry name" value="ZF_RING_2"/>
    <property type="match status" value="1"/>
</dbReference>
<dbReference type="Pfam" id="PF00271">
    <property type="entry name" value="Helicase_C"/>
    <property type="match status" value="1"/>
</dbReference>
<dbReference type="SUPFAM" id="SSF57850">
    <property type="entry name" value="RING/U-box"/>
    <property type="match status" value="1"/>
</dbReference>
<name>A0A9P7NGX4_9HYPO</name>
<dbReference type="GO" id="GO:0061630">
    <property type="term" value="F:ubiquitin protein ligase activity"/>
    <property type="evidence" value="ECO:0007669"/>
    <property type="project" value="TreeGrafter"/>
</dbReference>
<keyword evidence="13" id="KW-1185">Reference proteome</keyword>
<dbReference type="PROSITE" id="PS51192">
    <property type="entry name" value="HELICASE_ATP_BIND_1"/>
    <property type="match status" value="1"/>
</dbReference>
<dbReference type="Pfam" id="PF13639">
    <property type="entry name" value="zf-RING_2"/>
    <property type="match status" value="1"/>
</dbReference>
<feature type="region of interest" description="Disordered" evidence="8">
    <location>
        <begin position="729"/>
        <end position="761"/>
    </location>
</feature>
<dbReference type="InterPro" id="IPR001650">
    <property type="entry name" value="Helicase_C-like"/>
</dbReference>
<dbReference type="Gene3D" id="3.40.50.300">
    <property type="entry name" value="P-loop containing nucleotide triphosphate hydrolases"/>
    <property type="match status" value="1"/>
</dbReference>
<dbReference type="PROSITE" id="PS00518">
    <property type="entry name" value="ZF_RING_1"/>
    <property type="match status" value="1"/>
</dbReference>
<feature type="domain" description="RING-type" evidence="9">
    <location>
        <begin position="1134"/>
        <end position="1172"/>
    </location>
</feature>
<organism evidence="12 13">
    <name type="scientific">Claviceps pusilla</name>
    <dbReference type="NCBI Taxonomy" id="123648"/>
    <lineage>
        <taxon>Eukaryota</taxon>
        <taxon>Fungi</taxon>
        <taxon>Dikarya</taxon>
        <taxon>Ascomycota</taxon>
        <taxon>Pezizomycotina</taxon>
        <taxon>Sordariomycetes</taxon>
        <taxon>Hypocreomycetidae</taxon>
        <taxon>Hypocreales</taxon>
        <taxon>Clavicipitaceae</taxon>
        <taxon>Claviceps</taxon>
    </lineage>
</organism>
<dbReference type="CDD" id="cd18070">
    <property type="entry name" value="DEXQc_SHPRH"/>
    <property type="match status" value="1"/>
</dbReference>
<dbReference type="Gene3D" id="3.40.50.10810">
    <property type="entry name" value="Tandem AAA-ATPase domain"/>
    <property type="match status" value="1"/>
</dbReference>
<keyword evidence="6" id="KW-0067">ATP-binding</keyword>
<evidence type="ECO:0000256" key="3">
    <source>
        <dbReference type="ARBA" id="ARBA00022771"/>
    </source>
</evidence>
<dbReference type="Pfam" id="PF00176">
    <property type="entry name" value="SNF2-rel_dom"/>
    <property type="match status" value="1"/>
</dbReference>
<dbReference type="CDD" id="cd18793">
    <property type="entry name" value="SF2_C_SNF"/>
    <property type="match status" value="1"/>
</dbReference>
<dbReference type="GO" id="GO:0005524">
    <property type="term" value="F:ATP binding"/>
    <property type="evidence" value="ECO:0007669"/>
    <property type="project" value="InterPro"/>
</dbReference>
<dbReference type="InterPro" id="IPR017907">
    <property type="entry name" value="Znf_RING_CS"/>
</dbReference>
<protein>
    <submittedName>
        <fullName evidence="12">Uncharacterized protein</fullName>
    </submittedName>
</protein>
<evidence type="ECO:0000256" key="4">
    <source>
        <dbReference type="ARBA" id="ARBA00022801"/>
    </source>
</evidence>
<feature type="domain" description="Helicase ATP-binding" evidence="10">
    <location>
        <begin position="330"/>
        <end position="530"/>
    </location>
</feature>
<feature type="region of interest" description="Disordered" evidence="8">
    <location>
        <begin position="1"/>
        <end position="25"/>
    </location>
</feature>
<dbReference type="InterPro" id="IPR059033">
    <property type="entry name" value="C144_05_dom"/>
</dbReference>
<gene>
    <name evidence="12" type="ORF">E4U43_003774</name>
</gene>
<evidence type="ECO:0000256" key="6">
    <source>
        <dbReference type="ARBA" id="ARBA00022840"/>
    </source>
</evidence>
<evidence type="ECO:0000313" key="12">
    <source>
        <dbReference type="EMBL" id="KAG6018325.1"/>
    </source>
</evidence>
<dbReference type="OrthoDB" id="5330228at2759"/>
<feature type="domain" description="Helicase C-terminal" evidence="11">
    <location>
        <begin position="1247"/>
        <end position="1406"/>
    </location>
</feature>
<dbReference type="GO" id="GO:0016787">
    <property type="term" value="F:hydrolase activity"/>
    <property type="evidence" value="ECO:0007669"/>
    <property type="project" value="UniProtKB-KW"/>
</dbReference>
<feature type="compositionally biased region" description="Acidic residues" evidence="8">
    <location>
        <begin position="746"/>
        <end position="759"/>
    </location>
</feature>
<evidence type="ECO:0000259" key="11">
    <source>
        <dbReference type="PROSITE" id="PS51194"/>
    </source>
</evidence>
<dbReference type="InterPro" id="IPR013083">
    <property type="entry name" value="Znf_RING/FYVE/PHD"/>
</dbReference>
<dbReference type="InterPro" id="IPR027417">
    <property type="entry name" value="P-loop_NTPase"/>
</dbReference>
<dbReference type="PANTHER" id="PTHR45865:SF1">
    <property type="entry name" value="E3 UBIQUITIN-PROTEIN LIGASE SHPRH"/>
    <property type="match status" value="1"/>
</dbReference>
<dbReference type="SMART" id="SM01047">
    <property type="entry name" value="C1_4"/>
    <property type="match status" value="1"/>
</dbReference>
<dbReference type="Proteomes" id="UP000748025">
    <property type="component" value="Unassembled WGS sequence"/>
</dbReference>
<keyword evidence="3 7" id="KW-0863">Zinc-finger</keyword>
<evidence type="ECO:0000259" key="10">
    <source>
        <dbReference type="PROSITE" id="PS51192"/>
    </source>
</evidence>
<keyword evidence="1" id="KW-0479">Metal-binding</keyword>
<evidence type="ECO:0000256" key="1">
    <source>
        <dbReference type="ARBA" id="ARBA00022723"/>
    </source>
</evidence>
<feature type="compositionally biased region" description="Low complexity" evidence="8">
    <location>
        <begin position="11"/>
        <end position="24"/>
    </location>
</feature>
<dbReference type="GO" id="GO:0006281">
    <property type="term" value="P:DNA repair"/>
    <property type="evidence" value="ECO:0007669"/>
    <property type="project" value="InterPro"/>
</dbReference>
<evidence type="ECO:0000256" key="5">
    <source>
        <dbReference type="ARBA" id="ARBA00022833"/>
    </source>
</evidence>
<comment type="caution">
    <text evidence="12">The sequence shown here is derived from an EMBL/GenBank/DDBJ whole genome shotgun (WGS) entry which is preliminary data.</text>
</comment>
<evidence type="ECO:0000256" key="8">
    <source>
        <dbReference type="SAM" id="MobiDB-lite"/>
    </source>
</evidence>
<feature type="compositionally biased region" description="Basic residues" evidence="8">
    <location>
        <begin position="1"/>
        <end position="10"/>
    </location>
</feature>
<evidence type="ECO:0000256" key="2">
    <source>
        <dbReference type="ARBA" id="ARBA00022741"/>
    </source>
</evidence>
<keyword evidence="4" id="KW-0378">Hydrolase</keyword>
<dbReference type="FunFam" id="3.40.50.10810:FF:000059">
    <property type="entry name" value="SNF2 family helicase/ATPase, putative"/>
    <property type="match status" value="1"/>
</dbReference>
<dbReference type="PANTHER" id="PTHR45865">
    <property type="entry name" value="E3 UBIQUITIN-PROTEIN LIGASE SHPRH FAMILY MEMBER"/>
    <property type="match status" value="1"/>
</dbReference>
<dbReference type="EMBL" id="SRPW01000025">
    <property type="protein sequence ID" value="KAG6018325.1"/>
    <property type="molecule type" value="Genomic_DNA"/>
</dbReference>
<dbReference type="InterPro" id="IPR000330">
    <property type="entry name" value="SNF2_N"/>
</dbReference>
<dbReference type="InterPro" id="IPR014001">
    <property type="entry name" value="Helicase_ATP-bd"/>
</dbReference>
<dbReference type="GO" id="GO:0000209">
    <property type="term" value="P:protein polyubiquitination"/>
    <property type="evidence" value="ECO:0007669"/>
    <property type="project" value="TreeGrafter"/>
</dbReference>